<sequence>MSFVRPPPTMAAAAFAATAFAHLPAAIDGPAIGSSATDLVDTGPRAAVQRPTGPIP</sequence>
<accession>A0A3S4DJ30</accession>
<evidence type="ECO:0000256" key="2">
    <source>
        <dbReference type="SAM" id="SignalP"/>
    </source>
</evidence>
<dbReference type="EMBL" id="UWOC01000205">
    <property type="protein sequence ID" value="VCU11608.1"/>
    <property type="molecule type" value="Genomic_DNA"/>
</dbReference>
<organism evidence="3 4">
    <name type="scientific">Rhodoplanes serenus</name>
    <dbReference type="NCBI Taxonomy" id="200615"/>
    <lineage>
        <taxon>Bacteria</taxon>
        <taxon>Pseudomonadati</taxon>
        <taxon>Pseudomonadota</taxon>
        <taxon>Alphaproteobacteria</taxon>
        <taxon>Hyphomicrobiales</taxon>
        <taxon>Nitrobacteraceae</taxon>
        <taxon>Rhodoplanes</taxon>
    </lineage>
</organism>
<reference evidence="4" key="1">
    <citation type="submission" date="2018-10" db="EMBL/GenBank/DDBJ databases">
        <authorList>
            <person name="Peiro R."/>
            <person name="Begona"/>
            <person name="Cbmso G."/>
            <person name="Lopez M."/>
            <person name="Gonzalez S."/>
            <person name="Sacristan E."/>
            <person name="Castillo E."/>
        </authorList>
    </citation>
    <scope>NUCLEOTIDE SEQUENCE [LARGE SCALE GENOMIC DNA]</scope>
</reference>
<proteinExistence type="predicted"/>
<gene>
    <name evidence="3" type="ORF">RHODGE_RHODGE_04822</name>
</gene>
<dbReference type="AlphaFoldDB" id="A0A3S4DJ30"/>
<evidence type="ECO:0000256" key="1">
    <source>
        <dbReference type="SAM" id="MobiDB-lite"/>
    </source>
</evidence>
<name>A0A3S4DJ30_9BRAD</name>
<evidence type="ECO:0000313" key="3">
    <source>
        <dbReference type="EMBL" id="VCU11608.1"/>
    </source>
</evidence>
<keyword evidence="4" id="KW-1185">Reference proteome</keyword>
<keyword evidence="2" id="KW-0732">Signal</keyword>
<feature type="chain" id="PRO_5018758436" evidence="2">
    <location>
        <begin position="22"/>
        <end position="56"/>
    </location>
</feature>
<feature type="signal peptide" evidence="2">
    <location>
        <begin position="1"/>
        <end position="21"/>
    </location>
</feature>
<dbReference type="Proteomes" id="UP000289200">
    <property type="component" value="Unassembled WGS sequence"/>
</dbReference>
<comment type="caution">
    <text evidence="3">The sequence shown here is derived from an EMBL/GenBank/DDBJ whole genome shotgun (WGS) entry which is preliminary data.</text>
</comment>
<protein>
    <submittedName>
        <fullName evidence="3">Uncharacterized protein</fullName>
    </submittedName>
</protein>
<feature type="region of interest" description="Disordered" evidence="1">
    <location>
        <begin position="33"/>
        <end position="56"/>
    </location>
</feature>
<evidence type="ECO:0000313" key="4">
    <source>
        <dbReference type="Proteomes" id="UP000289200"/>
    </source>
</evidence>